<sequence>MKKNTLQQKRSAPECRSCREDRVHPAYATDLNFLQTSTTGDTESPYFRRKRSLPTVKRMRGSTPTTVTDSLMCDGCRLTALDPACRLRRAIEYSVQKCLLRL</sequence>
<evidence type="ECO:0000313" key="1">
    <source>
        <dbReference type="Proteomes" id="UP000095287"/>
    </source>
</evidence>
<reference evidence="2" key="1">
    <citation type="submission" date="2016-11" db="UniProtKB">
        <authorList>
            <consortium name="WormBaseParasite"/>
        </authorList>
    </citation>
    <scope>IDENTIFICATION</scope>
</reference>
<dbReference type="WBParaSite" id="L893_g13089.t1">
    <property type="protein sequence ID" value="L893_g13089.t1"/>
    <property type="gene ID" value="L893_g13089"/>
</dbReference>
<keyword evidence="1" id="KW-1185">Reference proteome</keyword>
<proteinExistence type="predicted"/>
<name>A0A1I7Y601_9BILA</name>
<organism evidence="1 2">
    <name type="scientific">Steinernema glaseri</name>
    <dbReference type="NCBI Taxonomy" id="37863"/>
    <lineage>
        <taxon>Eukaryota</taxon>
        <taxon>Metazoa</taxon>
        <taxon>Ecdysozoa</taxon>
        <taxon>Nematoda</taxon>
        <taxon>Chromadorea</taxon>
        <taxon>Rhabditida</taxon>
        <taxon>Tylenchina</taxon>
        <taxon>Panagrolaimomorpha</taxon>
        <taxon>Strongyloidoidea</taxon>
        <taxon>Steinernematidae</taxon>
        <taxon>Steinernema</taxon>
    </lineage>
</organism>
<dbReference type="AlphaFoldDB" id="A0A1I7Y601"/>
<protein>
    <submittedName>
        <fullName evidence="2">Uncharacterized protein</fullName>
    </submittedName>
</protein>
<evidence type="ECO:0000313" key="2">
    <source>
        <dbReference type="WBParaSite" id="L893_g13089.t1"/>
    </source>
</evidence>
<accession>A0A1I7Y601</accession>
<dbReference type="Proteomes" id="UP000095287">
    <property type="component" value="Unplaced"/>
</dbReference>